<organism evidence="3 4">
    <name type="scientific">Morus notabilis</name>
    <dbReference type="NCBI Taxonomy" id="981085"/>
    <lineage>
        <taxon>Eukaryota</taxon>
        <taxon>Viridiplantae</taxon>
        <taxon>Streptophyta</taxon>
        <taxon>Embryophyta</taxon>
        <taxon>Tracheophyta</taxon>
        <taxon>Spermatophyta</taxon>
        <taxon>Magnoliopsida</taxon>
        <taxon>eudicotyledons</taxon>
        <taxon>Gunneridae</taxon>
        <taxon>Pentapetalae</taxon>
        <taxon>rosids</taxon>
        <taxon>fabids</taxon>
        <taxon>Rosales</taxon>
        <taxon>Moraceae</taxon>
        <taxon>Moreae</taxon>
        <taxon>Morus</taxon>
    </lineage>
</organism>
<keyword evidence="1" id="KW-0540">Nuclease</keyword>
<dbReference type="InterPro" id="IPR036397">
    <property type="entry name" value="RNaseH_sf"/>
</dbReference>
<accession>W9R768</accession>
<dbReference type="Proteomes" id="UP000030645">
    <property type="component" value="Unassembled WGS sequence"/>
</dbReference>
<dbReference type="Gene3D" id="3.30.420.10">
    <property type="entry name" value="Ribonuclease H-like superfamily/Ribonuclease H"/>
    <property type="match status" value="1"/>
</dbReference>
<dbReference type="GO" id="GO:0003676">
    <property type="term" value="F:nucleic acid binding"/>
    <property type="evidence" value="ECO:0007669"/>
    <property type="project" value="InterPro"/>
</dbReference>
<gene>
    <name evidence="3" type="ORF">L484_013397</name>
</gene>
<dbReference type="eggNOG" id="ENOG502SAU4">
    <property type="taxonomic scope" value="Eukaryota"/>
</dbReference>
<dbReference type="InterPro" id="IPR051132">
    <property type="entry name" value="3-5_Exonuclease_domain"/>
</dbReference>
<dbReference type="EMBL" id="KE344393">
    <property type="protein sequence ID" value="EXB60132.1"/>
    <property type="molecule type" value="Genomic_DNA"/>
</dbReference>
<keyword evidence="4" id="KW-1185">Reference proteome</keyword>
<proteinExistence type="predicted"/>
<reference evidence="4" key="1">
    <citation type="submission" date="2013-01" db="EMBL/GenBank/DDBJ databases">
        <title>Draft Genome Sequence of a Mulberry Tree, Morus notabilis C.K. Schneid.</title>
        <authorList>
            <person name="He N."/>
            <person name="Zhao S."/>
        </authorList>
    </citation>
    <scope>NUCLEOTIDE SEQUENCE</scope>
</reference>
<sequence length="263" mass="29702">MEVTIQEVPGEHNEFVVRVAARFTITATWAEDDSDIKRWIQRIQKIYRPKNRRRSLVVGLCADRSLNYANGTHVSHSTGVSLKDHPYELLQICVGNHCVMCTMDSTICSWGGKWFPKALKDLLHDGGVTVVGVGIDKFGKKMEKDYGWMMPNKAVELRDLAAQLRGNNGTPNNPDGQTTRDFSRFGLARLARAVLGEEVNFVKPNRITWCNSHWIPCYPQRLTKDMIKYASVEAFLTSYMGATLLDLATAKSVGARPHFLEHY</sequence>
<evidence type="ECO:0000256" key="2">
    <source>
        <dbReference type="ARBA" id="ARBA00022801"/>
    </source>
</evidence>
<dbReference type="PANTHER" id="PTHR13620:SF80">
    <property type="entry name" value="3'-5' EXONUCLEASE DOMAIN-CONTAINING PROTEIN"/>
    <property type="match status" value="1"/>
</dbReference>
<dbReference type="GO" id="GO:0005737">
    <property type="term" value="C:cytoplasm"/>
    <property type="evidence" value="ECO:0007669"/>
    <property type="project" value="TreeGrafter"/>
</dbReference>
<dbReference type="SUPFAM" id="SSF53098">
    <property type="entry name" value="Ribonuclease H-like"/>
    <property type="match status" value="1"/>
</dbReference>
<name>W9R768_9ROSA</name>
<protein>
    <submittedName>
        <fullName evidence="3">Uncharacterized protein</fullName>
    </submittedName>
</protein>
<dbReference type="PANTHER" id="PTHR13620">
    <property type="entry name" value="3-5 EXONUCLEASE"/>
    <property type="match status" value="1"/>
</dbReference>
<evidence type="ECO:0000313" key="3">
    <source>
        <dbReference type="EMBL" id="EXB60132.1"/>
    </source>
</evidence>
<dbReference type="STRING" id="981085.W9R768"/>
<evidence type="ECO:0000313" key="4">
    <source>
        <dbReference type="Proteomes" id="UP000030645"/>
    </source>
</evidence>
<dbReference type="GO" id="GO:0005634">
    <property type="term" value="C:nucleus"/>
    <property type="evidence" value="ECO:0007669"/>
    <property type="project" value="TreeGrafter"/>
</dbReference>
<evidence type="ECO:0000256" key="1">
    <source>
        <dbReference type="ARBA" id="ARBA00022722"/>
    </source>
</evidence>
<dbReference type="GO" id="GO:0008408">
    <property type="term" value="F:3'-5' exonuclease activity"/>
    <property type="evidence" value="ECO:0007669"/>
    <property type="project" value="TreeGrafter"/>
</dbReference>
<keyword evidence="2" id="KW-0378">Hydrolase</keyword>
<dbReference type="InterPro" id="IPR012337">
    <property type="entry name" value="RNaseH-like_sf"/>
</dbReference>
<dbReference type="AlphaFoldDB" id="W9R768"/>